<protein>
    <submittedName>
        <fullName evidence="1">Uncharacterized protein</fullName>
    </submittedName>
</protein>
<accession>A0A1V6T482</accession>
<evidence type="ECO:0000313" key="1">
    <source>
        <dbReference type="EMBL" id="OQE21195.1"/>
    </source>
</evidence>
<reference evidence="2" key="1">
    <citation type="journal article" date="2017" name="Nat. Microbiol.">
        <title>Global analysis of biosynthetic gene clusters reveals vast potential of secondary metabolite production in Penicillium species.</title>
        <authorList>
            <person name="Nielsen J.C."/>
            <person name="Grijseels S."/>
            <person name="Prigent S."/>
            <person name="Ji B."/>
            <person name="Dainat J."/>
            <person name="Nielsen K.F."/>
            <person name="Frisvad J.C."/>
            <person name="Workman M."/>
            <person name="Nielsen J."/>
        </authorList>
    </citation>
    <scope>NUCLEOTIDE SEQUENCE [LARGE SCALE GENOMIC DNA]</scope>
    <source>
        <strain evidence="2">IBT 24891</strain>
    </source>
</reference>
<comment type="caution">
    <text evidence="1">The sequence shown here is derived from an EMBL/GenBank/DDBJ whole genome shotgun (WGS) entry which is preliminary data.</text>
</comment>
<dbReference type="Proteomes" id="UP000191285">
    <property type="component" value="Unassembled WGS sequence"/>
</dbReference>
<name>A0A1V6T482_9EURO</name>
<organism evidence="1 2">
    <name type="scientific">Penicillium steckii</name>
    <dbReference type="NCBI Taxonomy" id="303698"/>
    <lineage>
        <taxon>Eukaryota</taxon>
        <taxon>Fungi</taxon>
        <taxon>Dikarya</taxon>
        <taxon>Ascomycota</taxon>
        <taxon>Pezizomycotina</taxon>
        <taxon>Eurotiomycetes</taxon>
        <taxon>Eurotiomycetidae</taxon>
        <taxon>Eurotiales</taxon>
        <taxon>Aspergillaceae</taxon>
        <taxon>Penicillium</taxon>
    </lineage>
</organism>
<proteinExistence type="predicted"/>
<dbReference type="EMBL" id="MLKD01000012">
    <property type="protein sequence ID" value="OQE21195.1"/>
    <property type="molecule type" value="Genomic_DNA"/>
</dbReference>
<gene>
    <name evidence="1" type="ORF">PENSTE_c012G07101</name>
</gene>
<evidence type="ECO:0000313" key="2">
    <source>
        <dbReference type="Proteomes" id="UP000191285"/>
    </source>
</evidence>
<dbReference type="AlphaFoldDB" id="A0A1V6T482"/>
<sequence>METPENNQTVPHARRKLGDAINWRLLMQGPAGAGPKSLEILDLNLTLGHDRGGVIRRSFH</sequence>
<keyword evidence="2" id="KW-1185">Reference proteome</keyword>